<name>A0A1S1NA07_9GAMM</name>
<comment type="caution">
    <text evidence="1">The sequence shown here is derived from an EMBL/GenBank/DDBJ whole genome shotgun (WGS) entry which is preliminary data.</text>
</comment>
<dbReference type="RefSeq" id="WP_070990932.1">
    <property type="nucleotide sequence ID" value="NZ_CBCSHD010000001.1"/>
</dbReference>
<accession>A0A1S1NA07</accession>
<dbReference type="AlphaFoldDB" id="A0A1S1NA07"/>
<sequence>MEGVDSRDLTGRKVLSTVQKCSQLRSDLSVEDVMTSKADLHALPYSAIEGAKIGDILQTFKEIGQ</sequence>
<keyword evidence="2" id="KW-1185">Reference proteome</keyword>
<evidence type="ECO:0000313" key="1">
    <source>
        <dbReference type="EMBL" id="OHU96849.1"/>
    </source>
</evidence>
<protein>
    <submittedName>
        <fullName evidence="1">Uncharacterized protein</fullName>
    </submittedName>
</protein>
<organism evidence="1 2">
    <name type="scientific">Pseudoalteromonas byunsanensis</name>
    <dbReference type="NCBI Taxonomy" id="327939"/>
    <lineage>
        <taxon>Bacteria</taxon>
        <taxon>Pseudomonadati</taxon>
        <taxon>Pseudomonadota</taxon>
        <taxon>Gammaproteobacteria</taxon>
        <taxon>Alteromonadales</taxon>
        <taxon>Pseudoalteromonadaceae</taxon>
        <taxon>Pseudoalteromonas</taxon>
    </lineage>
</organism>
<proteinExistence type="predicted"/>
<dbReference type="STRING" id="327939.BIW53_05875"/>
<dbReference type="Proteomes" id="UP000180253">
    <property type="component" value="Unassembled WGS sequence"/>
</dbReference>
<gene>
    <name evidence="1" type="ORF">BIW53_05875</name>
</gene>
<reference evidence="1 2" key="1">
    <citation type="submission" date="2016-10" db="EMBL/GenBank/DDBJ databases">
        <title>Pseudoalteromonas amylolytica sp. nov., isolated from the surface seawater.</title>
        <authorList>
            <person name="Wu Y.-H."/>
            <person name="Cheng H."/>
            <person name="Jin X.-B."/>
            <person name="Wang C.-S."/>
            <person name="Xu X.-W."/>
        </authorList>
    </citation>
    <scope>NUCLEOTIDE SEQUENCE [LARGE SCALE GENOMIC DNA]</scope>
    <source>
        <strain evidence="1 2">JCM 12483</strain>
    </source>
</reference>
<evidence type="ECO:0000313" key="2">
    <source>
        <dbReference type="Proteomes" id="UP000180253"/>
    </source>
</evidence>
<dbReference type="EMBL" id="MNAN01000026">
    <property type="protein sequence ID" value="OHU96849.1"/>
    <property type="molecule type" value="Genomic_DNA"/>
</dbReference>